<dbReference type="GO" id="GO:0016887">
    <property type="term" value="F:ATP hydrolysis activity"/>
    <property type="evidence" value="ECO:0007669"/>
    <property type="project" value="InterPro"/>
</dbReference>
<comment type="caution">
    <text evidence="7">The sequence shown here is derived from an EMBL/GenBank/DDBJ whole genome shotgun (WGS) entry which is preliminary data.</text>
</comment>
<keyword evidence="2" id="KW-0813">Transport</keyword>
<feature type="domain" description="ABC transporter" evidence="6">
    <location>
        <begin position="2"/>
        <end position="228"/>
    </location>
</feature>
<gene>
    <name evidence="7" type="ORF">F7Q92_04875</name>
</gene>
<sequence length="240" mass="26257">MLQLENVCLQREGRTVLRDLSGRFPPGSLTAVIGPNGAGKSTLLAALAGDLPPASGRIVRAPGLRMAYLPQISALDRHFPLQVHEVVALGLWPQLGPWRGLSRAQRDQVQAALHEVGLAELARQPLQTLSTGQFQRMLFARLILQDAQFLLLDEPFAAMDEPSTQDLLALLQRWRDQGRTVVTVLHDLAQVREHFSHALLLAGHAVAWGPVTEVLQPAPLQRAGYLLPALHAHTLRGHCA</sequence>
<dbReference type="InterPro" id="IPR003439">
    <property type="entry name" value="ABC_transporter-like_ATP-bd"/>
</dbReference>
<dbReference type="SMART" id="SM00382">
    <property type="entry name" value="AAA"/>
    <property type="match status" value="1"/>
</dbReference>
<dbReference type="OrthoDB" id="9806726at2"/>
<dbReference type="InterPro" id="IPR003593">
    <property type="entry name" value="AAA+_ATPase"/>
</dbReference>
<proteinExistence type="inferred from homology"/>
<reference evidence="7 8" key="1">
    <citation type="submission" date="2019-09" db="EMBL/GenBank/DDBJ databases">
        <title>Draft genome sequences of 48 bacterial type strains from the CCUG.</title>
        <authorList>
            <person name="Tunovic T."/>
            <person name="Pineiro-Iglesias B."/>
            <person name="Unosson C."/>
            <person name="Inganas E."/>
            <person name="Ohlen M."/>
            <person name="Cardew S."/>
            <person name="Jensie-Markopoulos S."/>
            <person name="Salva-Serra F."/>
            <person name="Jaen-Luchoro D."/>
            <person name="Karlsson R."/>
            <person name="Svensson-Stadler L."/>
            <person name="Chun J."/>
            <person name="Moore E."/>
        </authorList>
    </citation>
    <scope>NUCLEOTIDE SEQUENCE [LARGE SCALE GENOMIC DNA]</scope>
    <source>
        <strain evidence="7 8">CCUG 30977</strain>
    </source>
</reference>
<protein>
    <submittedName>
        <fullName evidence="7">Metal ABC transporter ATP-binding protein</fullName>
    </submittedName>
</protein>
<evidence type="ECO:0000313" key="7">
    <source>
        <dbReference type="EMBL" id="KAB0584298.1"/>
    </source>
</evidence>
<organism evidence="7 8">
    <name type="scientific">Ideonella dechloratans</name>
    <dbReference type="NCBI Taxonomy" id="36863"/>
    <lineage>
        <taxon>Bacteria</taxon>
        <taxon>Pseudomonadati</taxon>
        <taxon>Pseudomonadota</taxon>
        <taxon>Betaproteobacteria</taxon>
        <taxon>Burkholderiales</taxon>
        <taxon>Sphaerotilaceae</taxon>
        <taxon>Ideonella</taxon>
    </lineage>
</organism>
<evidence type="ECO:0000313" key="8">
    <source>
        <dbReference type="Proteomes" id="UP000430120"/>
    </source>
</evidence>
<evidence type="ECO:0000256" key="1">
    <source>
        <dbReference type="ARBA" id="ARBA00005417"/>
    </source>
</evidence>
<dbReference type="PROSITE" id="PS50893">
    <property type="entry name" value="ABC_TRANSPORTER_2"/>
    <property type="match status" value="1"/>
</dbReference>
<keyword evidence="4" id="KW-0547">Nucleotide-binding</keyword>
<dbReference type="CDD" id="cd03235">
    <property type="entry name" value="ABC_Metallic_Cations"/>
    <property type="match status" value="1"/>
</dbReference>
<accession>A0A643FG13</accession>
<evidence type="ECO:0000256" key="4">
    <source>
        <dbReference type="ARBA" id="ARBA00022741"/>
    </source>
</evidence>
<keyword evidence="5 7" id="KW-0067">ATP-binding</keyword>
<keyword evidence="3" id="KW-0472">Membrane</keyword>
<evidence type="ECO:0000256" key="3">
    <source>
        <dbReference type="ARBA" id="ARBA00022475"/>
    </source>
</evidence>
<dbReference type="EMBL" id="VZPB01000007">
    <property type="protein sequence ID" value="KAB0584298.1"/>
    <property type="molecule type" value="Genomic_DNA"/>
</dbReference>
<dbReference type="InterPro" id="IPR027417">
    <property type="entry name" value="P-loop_NTPase"/>
</dbReference>
<dbReference type="Gene3D" id="3.40.50.300">
    <property type="entry name" value="P-loop containing nucleotide triphosphate hydrolases"/>
    <property type="match status" value="1"/>
</dbReference>
<comment type="similarity">
    <text evidence="1">Belongs to the ABC transporter superfamily.</text>
</comment>
<dbReference type="Proteomes" id="UP000430120">
    <property type="component" value="Unassembled WGS sequence"/>
</dbReference>
<keyword evidence="3" id="KW-1003">Cell membrane</keyword>
<name>A0A643FG13_IDEDE</name>
<dbReference type="PANTHER" id="PTHR42734:SF5">
    <property type="entry name" value="IRON TRANSPORT SYSTEM ATP-BINDING PROTEIN HI_0361-RELATED"/>
    <property type="match status" value="1"/>
</dbReference>
<dbReference type="InterPro" id="IPR047748">
    <property type="entry name" value="AztA-like"/>
</dbReference>
<dbReference type="InterPro" id="IPR050153">
    <property type="entry name" value="Metal_Ion_Import_ABC"/>
</dbReference>
<keyword evidence="8" id="KW-1185">Reference proteome</keyword>
<dbReference type="PANTHER" id="PTHR42734">
    <property type="entry name" value="METAL TRANSPORT SYSTEM ATP-BINDING PROTEIN TM_0124-RELATED"/>
    <property type="match status" value="1"/>
</dbReference>
<evidence type="ECO:0000256" key="2">
    <source>
        <dbReference type="ARBA" id="ARBA00022448"/>
    </source>
</evidence>
<dbReference type="NCBIfam" id="NF040873">
    <property type="entry name" value="AztA"/>
    <property type="match status" value="1"/>
</dbReference>
<evidence type="ECO:0000259" key="6">
    <source>
        <dbReference type="PROSITE" id="PS50893"/>
    </source>
</evidence>
<dbReference type="GO" id="GO:0005524">
    <property type="term" value="F:ATP binding"/>
    <property type="evidence" value="ECO:0007669"/>
    <property type="project" value="UniProtKB-KW"/>
</dbReference>
<dbReference type="SUPFAM" id="SSF52540">
    <property type="entry name" value="P-loop containing nucleoside triphosphate hydrolases"/>
    <property type="match status" value="1"/>
</dbReference>
<dbReference type="AlphaFoldDB" id="A0A643FG13"/>
<dbReference type="Pfam" id="PF00005">
    <property type="entry name" value="ABC_tran"/>
    <property type="match status" value="1"/>
</dbReference>
<evidence type="ECO:0000256" key="5">
    <source>
        <dbReference type="ARBA" id="ARBA00022840"/>
    </source>
</evidence>